<accession>A0A382P324</accession>
<dbReference type="SUPFAM" id="SSF47144">
    <property type="entry name" value="HSC20 (HSCB), C-terminal oligomerisation domain"/>
    <property type="match status" value="1"/>
</dbReference>
<name>A0A382P324_9ZZZZ</name>
<evidence type="ECO:0000256" key="1">
    <source>
        <dbReference type="ARBA" id="ARBA00023186"/>
    </source>
</evidence>
<dbReference type="AlphaFoldDB" id="A0A382P324"/>
<dbReference type="Gene3D" id="1.20.1280.20">
    <property type="entry name" value="HscB, C-terminal domain"/>
    <property type="match status" value="1"/>
</dbReference>
<evidence type="ECO:0000313" key="2">
    <source>
        <dbReference type="EMBL" id="SVC67187.1"/>
    </source>
</evidence>
<dbReference type="EMBL" id="UINC01104207">
    <property type="protein sequence ID" value="SVC67187.1"/>
    <property type="molecule type" value="Genomic_DNA"/>
</dbReference>
<proteinExistence type="predicted"/>
<keyword evidence="1" id="KW-0143">Chaperone</keyword>
<dbReference type="GO" id="GO:0051259">
    <property type="term" value="P:protein complex oligomerization"/>
    <property type="evidence" value="ECO:0007669"/>
    <property type="project" value="InterPro"/>
</dbReference>
<sequence>MMELSKLKTEVTGKLQQKQQSFSLDIDKGKLSMAKKRFYEMQFLTKLLKEIEINEEQRLGY</sequence>
<reference evidence="2" key="1">
    <citation type="submission" date="2018-05" db="EMBL/GenBank/DDBJ databases">
        <authorList>
            <person name="Lanie J.A."/>
            <person name="Ng W.-L."/>
            <person name="Kazmierczak K.M."/>
            <person name="Andrzejewski T.M."/>
            <person name="Davidsen T.M."/>
            <person name="Wayne K.J."/>
            <person name="Tettelin H."/>
            <person name="Glass J.I."/>
            <person name="Rusch D."/>
            <person name="Podicherti R."/>
            <person name="Tsui H.-C.T."/>
            <person name="Winkler M.E."/>
        </authorList>
    </citation>
    <scope>NUCLEOTIDE SEQUENCE</scope>
</reference>
<dbReference type="InterPro" id="IPR036386">
    <property type="entry name" value="HscB_C_sf"/>
</dbReference>
<organism evidence="2">
    <name type="scientific">marine metagenome</name>
    <dbReference type="NCBI Taxonomy" id="408172"/>
    <lineage>
        <taxon>unclassified sequences</taxon>
        <taxon>metagenomes</taxon>
        <taxon>ecological metagenomes</taxon>
    </lineage>
</organism>
<protein>
    <submittedName>
        <fullName evidence="2">Uncharacterized protein</fullName>
    </submittedName>
</protein>
<gene>
    <name evidence="2" type="ORF">METZ01_LOCUS320041</name>
</gene>